<gene>
    <name evidence="2" type="ORF">OH76DRAFT_464229</name>
</gene>
<evidence type="ECO:0008006" key="4">
    <source>
        <dbReference type="Google" id="ProtNLM"/>
    </source>
</evidence>
<reference evidence="2 3" key="1">
    <citation type="journal article" date="2018" name="Biotechnol. Biofuels">
        <title>Integrative visual omics of the white-rot fungus Polyporus brumalis exposes the biotechnological potential of its oxidative enzymes for delignifying raw plant biomass.</title>
        <authorList>
            <person name="Miyauchi S."/>
            <person name="Rancon A."/>
            <person name="Drula E."/>
            <person name="Hage H."/>
            <person name="Chaduli D."/>
            <person name="Favel A."/>
            <person name="Grisel S."/>
            <person name="Henrissat B."/>
            <person name="Herpoel-Gimbert I."/>
            <person name="Ruiz-Duenas F.J."/>
            <person name="Chevret D."/>
            <person name="Hainaut M."/>
            <person name="Lin J."/>
            <person name="Wang M."/>
            <person name="Pangilinan J."/>
            <person name="Lipzen A."/>
            <person name="Lesage-Meessen L."/>
            <person name="Navarro D."/>
            <person name="Riley R."/>
            <person name="Grigoriev I.V."/>
            <person name="Zhou S."/>
            <person name="Raouche S."/>
            <person name="Rosso M.N."/>
        </authorList>
    </citation>
    <scope>NUCLEOTIDE SEQUENCE [LARGE SCALE GENOMIC DNA]</scope>
    <source>
        <strain evidence="2 3">BRFM 1820</strain>
    </source>
</reference>
<feature type="compositionally biased region" description="Low complexity" evidence="1">
    <location>
        <begin position="277"/>
        <end position="299"/>
    </location>
</feature>
<dbReference type="PANTHER" id="PTHR33050:SF7">
    <property type="entry name" value="RIBONUCLEASE H"/>
    <property type="match status" value="1"/>
</dbReference>
<dbReference type="AlphaFoldDB" id="A0A371DCF3"/>
<dbReference type="InterPro" id="IPR052055">
    <property type="entry name" value="Hepadnavirus_pol/RT"/>
</dbReference>
<dbReference type="STRING" id="139420.A0A371DCF3"/>
<dbReference type="Proteomes" id="UP000256964">
    <property type="component" value="Unassembled WGS sequence"/>
</dbReference>
<keyword evidence="3" id="KW-1185">Reference proteome</keyword>
<dbReference type="CDD" id="cd06222">
    <property type="entry name" value="RNase_H_like"/>
    <property type="match status" value="1"/>
</dbReference>
<feature type="compositionally biased region" description="Polar residues" evidence="1">
    <location>
        <begin position="254"/>
        <end position="269"/>
    </location>
</feature>
<feature type="compositionally biased region" description="Low complexity" evidence="1">
    <location>
        <begin position="239"/>
        <end position="253"/>
    </location>
</feature>
<evidence type="ECO:0000313" key="2">
    <source>
        <dbReference type="EMBL" id="RDX50227.1"/>
    </source>
</evidence>
<dbReference type="PANTHER" id="PTHR33050">
    <property type="entry name" value="REVERSE TRANSCRIPTASE DOMAIN-CONTAINING PROTEIN"/>
    <property type="match status" value="1"/>
</dbReference>
<accession>A0A371DCF3</accession>
<feature type="compositionally biased region" description="Polar residues" evidence="1">
    <location>
        <begin position="333"/>
        <end position="348"/>
    </location>
</feature>
<dbReference type="SUPFAM" id="SSF56672">
    <property type="entry name" value="DNA/RNA polymerases"/>
    <property type="match status" value="1"/>
</dbReference>
<sequence>MLETGLSTPISTWCSRLIASAGAVEAESDPGSELGEAGAVAEGVFKTGASRLSDGDQSVLLPGRHIGSEISLLARLSDTPGDTVDAAPRLPLLDRLSIPTMTPRAGSPKPTLRSMGGPLLSRLSSPPCDLRSSELPNSFASTGSMSLPPKPTYSTRHSRRNSLSPSGPISSSVNQSTSTSSSLAATRQSRSRSMSSNSVTSSFHTRLESPPRRSKPLGTGLELGKLSNARCFSRSPTALSSSQLTVTTSLRSSPPRQSLCTIESSTTSEPVERGLRSSVPSSFPTSSSSTSSTISTSVPLAQTLLLPKRKRPKDLDQESQRSHAKRMHVCASTPASAQHSRASASIATSAVDATPKATSSPSVPHGLANTKPEDVASPRFLRGLVWSDHDAFPNSFGFLSLTHAPLPGVPVSVREDPVVNATLAAHPDLFKIITPINVDVFADLLVDHPNQPFVESVLAGLREGFWPFADAKPEEYPDTWDETRTPPSDEAARSFLRSQRDEELRLGRYSQSFGRDLLPGMYSMPVHVVPKPHSNKLRLVNDQSAGQYSLNSMIRPEAIKGAVLDGMPALGADLRAMHRDFPGVPRILWKSDVSQAYRRLPVSIYWQIRQVVTIDGLRYIDRCNLFGGRGSLRVWMAFYCLVHWIAQNKRGIRYLRSYVDDNFGPELRSSVEWYAPYSKFLPRSQARLLRLWDDINLPHEEQKQVAGVQLTIIGFFVDADQLSISLPPDAKQRFLDEISAFCDVSSGRRRSLAQFQAFTGYANWGHNVMPLLKPALANCYAKTAGKTNRHAGIYLNAPLLADLRWLFQRVQTATPVSLLRAVAWTPGDLVPGFTPDEFALVDASGTGLGLYFPWLHWGFHCLRPGSAPVGAIFFFEALAVCSAVHRVHDWRRANRRVARLAVLSDNTNTVSIFNSLKALPSYNPILISTVNILLDSDLQLRVEHIPGKLNVVADALSRGQLDIARALDPAIRLFHFTPPRDALGARLQ</sequence>
<feature type="region of interest" description="Disordered" evidence="1">
    <location>
        <begin position="237"/>
        <end position="374"/>
    </location>
</feature>
<dbReference type="InterPro" id="IPR043502">
    <property type="entry name" value="DNA/RNA_pol_sf"/>
</dbReference>
<evidence type="ECO:0000256" key="1">
    <source>
        <dbReference type="SAM" id="MobiDB-lite"/>
    </source>
</evidence>
<feature type="compositionally biased region" description="Low complexity" evidence="1">
    <location>
        <begin position="162"/>
        <end position="204"/>
    </location>
</feature>
<feature type="region of interest" description="Disordered" evidence="1">
    <location>
        <begin position="95"/>
        <end position="222"/>
    </location>
</feature>
<dbReference type="InterPro" id="IPR044730">
    <property type="entry name" value="RNase_H-like_dom_plant"/>
</dbReference>
<dbReference type="EMBL" id="KZ857400">
    <property type="protein sequence ID" value="RDX50227.1"/>
    <property type="molecule type" value="Genomic_DNA"/>
</dbReference>
<name>A0A371DCF3_9APHY</name>
<organism evidence="2 3">
    <name type="scientific">Lentinus brumalis</name>
    <dbReference type="NCBI Taxonomy" id="2498619"/>
    <lineage>
        <taxon>Eukaryota</taxon>
        <taxon>Fungi</taxon>
        <taxon>Dikarya</taxon>
        <taxon>Basidiomycota</taxon>
        <taxon>Agaricomycotina</taxon>
        <taxon>Agaricomycetes</taxon>
        <taxon>Polyporales</taxon>
        <taxon>Polyporaceae</taxon>
        <taxon>Lentinus</taxon>
    </lineage>
</organism>
<feature type="compositionally biased region" description="Polar residues" evidence="1">
    <location>
        <begin position="134"/>
        <end position="145"/>
    </location>
</feature>
<proteinExistence type="predicted"/>
<dbReference type="OrthoDB" id="3248529at2759"/>
<evidence type="ECO:0000313" key="3">
    <source>
        <dbReference type="Proteomes" id="UP000256964"/>
    </source>
</evidence>
<protein>
    <recommendedName>
        <fullName evidence="4">Reverse transcriptase domain-containing protein</fullName>
    </recommendedName>
</protein>